<proteinExistence type="predicted"/>
<evidence type="ECO:0000313" key="3">
    <source>
        <dbReference type="Proteomes" id="UP000501003"/>
    </source>
</evidence>
<protein>
    <submittedName>
        <fullName evidence="2">Uncharacterized protein</fullName>
    </submittedName>
</protein>
<dbReference type="EMBL" id="CP054056">
    <property type="protein sequence ID" value="QKJ25293.1"/>
    <property type="molecule type" value="Genomic_DNA"/>
</dbReference>
<dbReference type="RefSeq" id="WP_173493590.1">
    <property type="nucleotide sequence ID" value="NZ_CP054056.1"/>
</dbReference>
<accession>A0A7D4TRH9</accession>
<name>A0A7D4TRH9_9MICO</name>
<organism evidence="2 3">
    <name type="scientific">Aquiluna borgnonia</name>
    <dbReference type="NCBI Taxonomy" id="2499157"/>
    <lineage>
        <taxon>Bacteria</taxon>
        <taxon>Bacillati</taxon>
        <taxon>Actinomycetota</taxon>
        <taxon>Actinomycetes</taxon>
        <taxon>Micrococcales</taxon>
        <taxon>Microbacteriaceae</taxon>
        <taxon>Luna cluster</taxon>
        <taxon>Luna-1 subcluster</taxon>
        <taxon>Aquiluna</taxon>
    </lineage>
</organism>
<dbReference type="KEGG" id="aqg:HRU87_03675"/>
<reference evidence="2 3" key="1">
    <citation type="submission" date="2020-05" db="EMBL/GenBank/DDBJ databases">
        <title>Aquirufa sp. strain 15G-AUS-rot a new Aquirufa species.</title>
        <authorList>
            <person name="Pitt A."/>
            <person name="Hahn M.W."/>
        </authorList>
    </citation>
    <scope>NUCLEOTIDE SEQUENCE [LARGE SCALE GENOMIC DNA]</scope>
    <source>
        <strain evidence="2 3">15G-AUS-rot</strain>
    </source>
</reference>
<feature type="transmembrane region" description="Helical" evidence="1">
    <location>
        <begin position="66"/>
        <end position="84"/>
    </location>
</feature>
<dbReference type="Proteomes" id="UP000501003">
    <property type="component" value="Chromosome"/>
</dbReference>
<keyword evidence="3" id="KW-1185">Reference proteome</keyword>
<feature type="transmembrane region" description="Helical" evidence="1">
    <location>
        <begin position="42"/>
        <end position="59"/>
    </location>
</feature>
<keyword evidence="1" id="KW-0812">Transmembrane</keyword>
<gene>
    <name evidence="2" type="ORF">HRU87_03675</name>
</gene>
<keyword evidence="1" id="KW-1133">Transmembrane helix</keyword>
<keyword evidence="1" id="KW-0472">Membrane</keyword>
<feature type="transmembrane region" description="Helical" evidence="1">
    <location>
        <begin position="12"/>
        <end position="30"/>
    </location>
</feature>
<dbReference type="AlphaFoldDB" id="A0A7D4TRH9"/>
<feature type="transmembrane region" description="Helical" evidence="1">
    <location>
        <begin position="122"/>
        <end position="140"/>
    </location>
</feature>
<sequence length="165" mass="17748">MRCTLKARSFAAAGLVATWWITVNLSWVIVGERELTGAQLAPLANLVPGIAITALLISLYGKAVRLLFVLSGAALIALGTWILATNWSEQPAVITILEELSGVLNADQHAAGVYVEQLTASYLSGVLAVIAGALILIFGLRRPGLSVRPERERVEDNRSLWDEQT</sequence>
<evidence type="ECO:0000256" key="1">
    <source>
        <dbReference type="SAM" id="Phobius"/>
    </source>
</evidence>
<evidence type="ECO:0000313" key="2">
    <source>
        <dbReference type="EMBL" id="QKJ25293.1"/>
    </source>
</evidence>